<evidence type="ECO:0000313" key="2">
    <source>
        <dbReference type="Proteomes" id="UP000000466"/>
    </source>
</evidence>
<keyword evidence="2" id="KW-1185">Reference proteome</keyword>
<dbReference type="HOGENOM" id="CLU_054547_1_0_6"/>
<dbReference type="AlphaFoldDB" id="K4KFP8"/>
<dbReference type="SUPFAM" id="SSF52540">
    <property type="entry name" value="P-loop containing nucleoside triphosphate hydrolases"/>
    <property type="match status" value="1"/>
</dbReference>
<gene>
    <name evidence="1" type="ordered locus">M5M_02720</name>
</gene>
<dbReference type="Proteomes" id="UP000000466">
    <property type="component" value="Chromosome"/>
</dbReference>
<name>K4KFP8_SIMAS</name>
<dbReference type="KEGG" id="saga:M5M_02720"/>
<dbReference type="Gene3D" id="3.40.50.300">
    <property type="entry name" value="P-loop containing nucleotide triphosphate hydrolases"/>
    <property type="match status" value="1"/>
</dbReference>
<accession>K4KFP8</accession>
<dbReference type="InterPro" id="IPR027417">
    <property type="entry name" value="P-loop_NTPase"/>
</dbReference>
<protein>
    <recommendedName>
        <fullName evidence="3">Sulfotransferase family protein</fullName>
    </recommendedName>
</protein>
<evidence type="ECO:0000313" key="1">
    <source>
        <dbReference type="EMBL" id="AFU97761.2"/>
    </source>
</evidence>
<reference evidence="1 2" key="1">
    <citation type="journal article" date="2013" name="Genome Announc.">
        <title>Complete genome sequence of Simiduia agarivorans SA1(T), a marine bacterium able to degrade a variety of polysaccharides.</title>
        <authorList>
            <person name="Lin S.Y."/>
            <person name="Shieh W.Y."/>
            <person name="Chen J.S."/>
            <person name="Tang S.L."/>
        </authorList>
    </citation>
    <scope>NUCLEOTIDE SEQUENCE [LARGE SCALE GENOMIC DNA]</scope>
    <source>
        <strain evidence="2">DSM 21679 / JCM 13881 / BCRC 17597 / SA1</strain>
    </source>
</reference>
<evidence type="ECO:0008006" key="3">
    <source>
        <dbReference type="Google" id="ProtNLM"/>
    </source>
</evidence>
<dbReference type="eggNOG" id="ENOG50342XY">
    <property type="taxonomic scope" value="Bacteria"/>
</dbReference>
<dbReference type="EMBL" id="CP003746">
    <property type="protein sequence ID" value="AFU97761.2"/>
    <property type="molecule type" value="Genomic_DNA"/>
</dbReference>
<sequence>MYKQFGERRICSDYELKAPETHKLVRHYIYEQADVFGLKNQLERERFNVLVGHMPYRKYKDIFYADAVFTVLRNPFDRVVSEFKHFKRHNGYTKSLLDFVKERRNINVQYRFLQGLPLHSIGCIGISEDYDNSIRLLNATYGWKLPALALNSAPEMQSLETQDNGEAVSAFYELNKQDVLLYEEAKVNYTLRLSCLSRNVSYTCGSFSVDEKGVVRGVAFRPNSAMPIKVKLCIDGEEKESSLAKDYSAQARLSGYPRMGHVCFTFGYRVPPDLIDKATVEVVDSGQNLPKD</sequence>
<proteinExistence type="predicted"/>
<organism evidence="1 2">
    <name type="scientific">Simiduia agarivorans (strain DSM 21679 / JCM 13881 / BCRC 17597 / SA1)</name>
    <dbReference type="NCBI Taxonomy" id="1117647"/>
    <lineage>
        <taxon>Bacteria</taxon>
        <taxon>Pseudomonadati</taxon>
        <taxon>Pseudomonadota</taxon>
        <taxon>Gammaproteobacteria</taxon>
        <taxon>Cellvibrionales</taxon>
        <taxon>Cellvibrionaceae</taxon>
        <taxon>Simiduia</taxon>
    </lineage>
</organism>
<dbReference type="STRING" id="1117647.M5M_02720"/>